<gene>
    <name evidence="6" type="ORF">EIK79_03480</name>
</gene>
<dbReference type="RefSeq" id="WP_124953758.1">
    <property type="nucleotide sequence ID" value="NZ_RRCH01000004.1"/>
</dbReference>
<sequence length="140" mass="16313">MVDEEIVVTKLRHINEYTNDLREMQGLPKKEYKSDVIIQRAVERTCMNLVQACIDIAKHIRAAEDLSQSGTSKQNIEALGNAGIISRETQKRLAEAVGFRNILAHRYGDVDHDIVYDVLHNDLRWFEQYQQELAQWFQQQ</sequence>
<keyword evidence="3" id="KW-0540">Nuclease</keyword>
<dbReference type="NCBIfam" id="NF047751">
    <property type="entry name" value="HepT_toxin"/>
    <property type="match status" value="1"/>
</dbReference>
<protein>
    <submittedName>
        <fullName evidence="6">DUF86 domain-containing protein</fullName>
    </submittedName>
</protein>
<evidence type="ECO:0000256" key="4">
    <source>
        <dbReference type="ARBA" id="ARBA00022801"/>
    </source>
</evidence>
<organism evidence="6 7">
    <name type="scientific">Halocatena pleomorpha</name>
    <dbReference type="NCBI Taxonomy" id="1785090"/>
    <lineage>
        <taxon>Archaea</taxon>
        <taxon>Methanobacteriati</taxon>
        <taxon>Methanobacteriota</taxon>
        <taxon>Stenosarchaea group</taxon>
        <taxon>Halobacteria</taxon>
        <taxon>Halobacteriales</taxon>
        <taxon>Natronomonadaceae</taxon>
        <taxon>Halocatena</taxon>
    </lineage>
</organism>
<accession>A0A3P3RJT6</accession>
<dbReference type="PANTHER" id="PTHR33397">
    <property type="entry name" value="UPF0331 PROTEIN YUTE"/>
    <property type="match status" value="1"/>
</dbReference>
<dbReference type="GO" id="GO:0110001">
    <property type="term" value="C:toxin-antitoxin complex"/>
    <property type="evidence" value="ECO:0007669"/>
    <property type="project" value="InterPro"/>
</dbReference>
<dbReference type="Gene3D" id="1.20.120.580">
    <property type="entry name" value="bsu32300-like"/>
    <property type="match status" value="1"/>
</dbReference>
<dbReference type="InterPro" id="IPR052379">
    <property type="entry name" value="Type_VII_TA_RNase"/>
</dbReference>
<evidence type="ECO:0000256" key="1">
    <source>
        <dbReference type="ARBA" id="ARBA00022553"/>
    </source>
</evidence>
<evidence type="ECO:0000256" key="2">
    <source>
        <dbReference type="ARBA" id="ARBA00022649"/>
    </source>
</evidence>
<reference evidence="6 7" key="1">
    <citation type="submission" date="2018-11" db="EMBL/GenBank/DDBJ databases">
        <title>Taxonoimc description of Halomarina strain SPP-AMP-1.</title>
        <authorList>
            <person name="Pal Y."/>
            <person name="Srinivasana K."/>
            <person name="Verma A."/>
            <person name="Kumar P."/>
        </authorList>
    </citation>
    <scope>NUCLEOTIDE SEQUENCE [LARGE SCALE GENOMIC DNA]</scope>
    <source>
        <strain evidence="6 7">SPP-AMP-1</strain>
    </source>
</reference>
<name>A0A3P3RJT6_9EURY</name>
<keyword evidence="4" id="KW-0378">Hydrolase</keyword>
<dbReference type="OrthoDB" id="25331at2157"/>
<evidence type="ECO:0000313" key="6">
    <source>
        <dbReference type="EMBL" id="RRJ33100.1"/>
    </source>
</evidence>
<dbReference type="GO" id="GO:0004540">
    <property type="term" value="F:RNA nuclease activity"/>
    <property type="evidence" value="ECO:0007669"/>
    <property type="project" value="InterPro"/>
</dbReference>
<dbReference type="PANTHER" id="PTHR33397:SF5">
    <property type="entry name" value="RNASE YUTE-RELATED"/>
    <property type="match status" value="1"/>
</dbReference>
<dbReference type="InterPro" id="IPR037038">
    <property type="entry name" value="HepT-like_sf"/>
</dbReference>
<dbReference type="GO" id="GO:0016787">
    <property type="term" value="F:hydrolase activity"/>
    <property type="evidence" value="ECO:0007669"/>
    <property type="project" value="UniProtKB-KW"/>
</dbReference>
<comment type="caution">
    <text evidence="6">The sequence shown here is derived from an EMBL/GenBank/DDBJ whole genome shotgun (WGS) entry which is preliminary data.</text>
</comment>
<keyword evidence="7" id="KW-1185">Reference proteome</keyword>
<dbReference type="InterPro" id="IPR008201">
    <property type="entry name" value="HepT-like"/>
</dbReference>
<keyword evidence="2" id="KW-1277">Toxin-antitoxin system</keyword>
<dbReference type="AlphaFoldDB" id="A0A3P3RJT6"/>
<dbReference type="Pfam" id="PF01934">
    <property type="entry name" value="HepT-like"/>
    <property type="match status" value="1"/>
</dbReference>
<evidence type="ECO:0000256" key="3">
    <source>
        <dbReference type="ARBA" id="ARBA00022722"/>
    </source>
</evidence>
<dbReference type="EMBL" id="RRCH01000004">
    <property type="protein sequence ID" value="RRJ33100.1"/>
    <property type="molecule type" value="Genomic_DNA"/>
</dbReference>
<evidence type="ECO:0000313" key="7">
    <source>
        <dbReference type="Proteomes" id="UP000282322"/>
    </source>
</evidence>
<comment type="similarity">
    <text evidence="5">Belongs to the HepT RNase toxin family.</text>
</comment>
<evidence type="ECO:0000256" key="5">
    <source>
        <dbReference type="ARBA" id="ARBA00024207"/>
    </source>
</evidence>
<keyword evidence="1" id="KW-0597">Phosphoprotein</keyword>
<dbReference type="Proteomes" id="UP000282322">
    <property type="component" value="Unassembled WGS sequence"/>
</dbReference>
<proteinExistence type="inferred from homology"/>